<dbReference type="EMBL" id="JAHHGM010000002">
    <property type="protein sequence ID" value="MBT2987914.1"/>
    <property type="molecule type" value="Genomic_DNA"/>
</dbReference>
<name>A0A944M662_9GAMM</name>
<accession>A0A944M662</accession>
<sequence>MTADTYDVYFSGAIIKNNEPAEVKRKIGAVFKLEGEKLDRLFSGKPVPIKRGIDMDRAIKFRVTFRDAGALVDIVPAGDPPPAPKPPPQTASRPEASIATTPPRQEPPELSFADGPMEPATDTEAVTPIPVPDFELSSVQGFDLSDCTPEAEPAEIPDISAIALDKPGITLDETPNPEALEIDTSALMLDTPGVTLIEESPTQPPDIDTSALDVLPANQGTLEDCQSPVEAAPIPNIDHLKIDQQEQDSGQAQGQDQGKAKFTIADE</sequence>
<proteinExistence type="predicted"/>
<protein>
    <submittedName>
        <fullName evidence="2">Uncharacterized protein</fullName>
    </submittedName>
</protein>
<feature type="region of interest" description="Disordered" evidence="1">
    <location>
        <begin position="74"/>
        <end position="128"/>
    </location>
</feature>
<feature type="compositionally biased region" description="Pro residues" evidence="1">
    <location>
        <begin position="78"/>
        <end position="89"/>
    </location>
</feature>
<feature type="region of interest" description="Disordered" evidence="1">
    <location>
        <begin position="244"/>
        <end position="267"/>
    </location>
</feature>
<comment type="caution">
    <text evidence="2">The sequence shown here is derived from an EMBL/GenBank/DDBJ whole genome shotgun (WGS) entry which is preliminary data.</text>
</comment>
<evidence type="ECO:0000313" key="2">
    <source>
        <dbReference type="EMBL" id="MBT2987914.1"/>
    </source>
</evidence>
<dbReference type="Proteomes" id="UP000770889">
    <property type="component" value="Unassembled WGS sequence"/>
</dbReference>
<gene>
    <name evidence="2" type="ORF">KME65_03030</name>
</gene>
<feature type="compositionally biased region" description="Low complexity" evidence="1">
    <location>
        <begin position="247"/>
        <end position="257"/>
    </location>
</feature>
<organism evidence="2 3">
    <name type="scientific">Candidatus Thiodiazotropha taylori</name>
    <dbReference type="NCBI Taxonomy" id="2792791"/>
    <lineage>
        <taxon>Bacteria</taxon>
        <taxon>Pseudomonadati</taxon>
        <taxon>Pseudomonadota</taxon>
        <taxon>Gammaproteobacteria</taxon>
        <taxon>Chromatiales</taxon>
        <taxon>Sedimenticolaceae</taxon>
        <taxon>Candidatus Thiodiazotropha</taxon>
    </lineage>
</organism>
<reference evidence="2 3" key="1">
    <citation type="submission" date="2021-05" db="EMBL/GenBank/DDBJ databases">
        <title>Genetic and Functional Diversity in Clade A Lucinid endosymbionts from the Bahamas.</title>
        <authorList>
            <person name="Giani N.M."/>
            <person name="Engel A.S."/>
            <person name="Campbell B.J."/>
        </authorList>
    </citation>
    <scope>NUCLEOTIDE SEQUENCE [LARGE SCALE GENOMIC DNA]</scope>
    <source>
        <strain evidence="2">LUC16012Gg_MoonRockCtena</strain>
    </source>
</reference>
<evidence type="ECO:0000313" key="3">
    <source>
        <dbReference type="Proteomes" id="UP000770889"/>
    </source>
</evidence>
<dbReference type="AlphaFoldDB" id="A0A944M662"/>
<evidence type="ECO:0000256" key="1">
    <source>
        <dbReference type="SAM" id="MobiDB-lite"/>
    </source>
</evidence>